<dbReference type="SUPFAM" id="SSF53383">
    <property type="entry name" value="PLP-dependent transferases"/>
    <property type="match status" value="1"/>
</dbReference>
<dbReference type="Proteomes" id="UP000298218">
    <property type="component" value="Unassembled WGS sequence"/>
</dbReference>
<dbReference type="Gene3D" id="3.40.640.10">
    <property type="entry name" value="Type I PLP-dependent aspartate aminotransferase-like (Major domain)"/>
    <property type="match status" value="1"/>
</dbReference>
<dbReference type="Pfam" id="PF00266">
    <property type="entry name" value="Aminotran_5"/>
    <property type="match status" value="1"/>
</dbReference>
<name>A0A4Y8KMM3_9MICO</name>
<gene>
    <name evidence="2" type="ORF">E3T53_11905</name>
</gene>
<dbReference type="OrthoDB" id="7592443at2"/>
<dbReference type="Gene3D" id="3.90.1150.10">
    <property type="entry name" value="Aspartate Aminotransferase, domain 1"/>
    <property type="match status" value="1"/>
</dbReference>
<reference evidence="2 3" key="1">
    <citation type="submission" date="2019-03" db="EMBL/GenBank/DDBJ databases">
        <title>Genomics of glacier-inhabiting Cryobacterium strains.</title>
        <authorList>
            <person name="Liu Q."/>
            <person name="Xin Y.-H."/>
        </authorList>
    </citation>
    <scope>NUCLEOTIDE SEQUENCE [LARGE SCALE GENOMIC DNA]</scope>
    <source>
        <strain evidence="2 3">CGMCC 1.4292</strain>
    </source>
</reference>
<sequence length="406" mass="42666">MTYNALAVRSHFPSLNEGLAHFDGPGGTQTPRQVGAAIALALTRPLSNRGTRSLPERNADDAVTGFRLACADLLGADPLGIVYGRSATALTYDFSRHLAKDWGPGDEVVVTRLDHDANIRPWIQAAEHVGATVRWVDFDPATGELSAEMVAAAITPNTRLVAVTAASNLIGTRPPITEIAALAHAVGALLWVDGVHYTAHTSVDVHALGADFFVCSPYKFLGPHCGVLAADPALLDTIHPDKLLASTDAVPERFEFGTLPYETMAGVTAAIDFLAALVPGDAAAGTASRRAQLVHSFAALEQHEATLLARLESGLADLPGVTIRSLAADRTPTLLLTFAGHSAADASQFLSERRVLAPAGSFYALEASRHLGLGDEGGLRIGLAPYTNAGEVERLLVGLEDFLLPA</sequence>
<dbReference type="PANTHER" id="PTHR43586">
    <property type="entry name" value="CYSTEINE DESULFURASE"/>
    <property type="match status" value="1"/>
</dbReference>
<dbReference type="EMBL" id="SOHQ01000031">
    <property type="protein sequence ID" value="TFD77507.1"/>
    <property type="molecule type" value="Genomic_DNA"/>
</dbReference>
<proteinExistence type="predicted"/>
<organism evidence="2 3">
    <name type="scientific">Cryobacterium psychrophilum</name>
    <dbReference type="NCBI Taxonomy" id="41988"/>
    <lineage>
        <taxon>Bacteria</taxon>
        <taxon>Bacillati</taxon>
        <taxon>Actinomycetota</taxon>
        <taxon>Actinomycetes</taxon>
        <taxon>Micrococcales</taxon>
        <taxon>Microbacteriaceae</taxon>
        <taxon>Cryobacterium</taxon>
    </lineage>
</organism>
<comment type="caution">
    <text evidence="2">The sequence shown here is derived from an EMBL/GenBank/DDBJ whole genome shotgun (WGS) entry which is preliminary data.</text>
</comment>
<evidence type="ECO:0000259" key="1">
    <source>
        <dbReference type="Pfam" id="PF00266"/>
    </source>
</evidence>
<dbReference type="RefSeq" id="WP_134173119.1">
    <property type="nucleotide sequence ID" value="NZ_SODI01000001.1"/>
</dbReference>
<evidence type="ECO:0000313" key="3">
    <source>
        <dbReference type="Proteomes" id="UP000298218"/>
    </source>
</evidence>
<dbReference type="PANTHER" id="PTHR43586:SF21">
    <property type="entry name" value="PYRIDOXAL PHOSPHATE (PLP)-DEPENDENT ASPARTATE AMINOTRANSFERASE SUPERFAMILY"/>
    <property type="match status" value="1"/>
</dbReference>
<dbReference type="InterPro" id="IPR015424">
    <property type="entry name" value="PyrdxlP-dep_Trfase"/>
</dbReference>
<dbReference type="InterPro" id="IPR015421">
    <property type="entry name" value="PyrdxlP-dep_Trfase_major"/>
</dbReference>
<accession>A0A4Y8KMM3</accession>
<evidence type="ECO:0000313" key="2">
    <source>
        <dbReference type="EMBL" id="TFD77507.1"/>
    </source>
</evidence>
<dbReference type="AlphaFoldDB" id="A0A4Y8KMM3"/>
<protein>
    <submittedName>
        <fullName evidence="2">Cysteine desulfurase-like protein</fullName>
    </submittedName>
</protein>
<dbReference type="InterPro" id="IPR015422">
    <property type="entry name" value="PyrdxlP-dep_Trfase_small"/>
</dbReference>
<dbReference type="InterPro" id="IPR011340">
    <property type="entry name" value="Cys_dSase-rel"/>
</dbReference>
<feature type="domain" description="Aminotransferase class V" evidence="1">
    <location>
        <begin position="22"/>
        <end position="395"/>
    </location>
</feature>
<keyword evidence="3" id="KW-1185">Reference proteome</keyword>
<dbReference type="NCBIfam" id="TIGR01976">
    <property type="entry name" value="am_tr_V_VC1184"/>
    <property type="match status" value="1"/>
</dbReference>
<dbReference type="InterPro" id="IPR000192">
    <property type="entry name" value="Aminotrans_V_dom"/>
</dbReference>